<reference evidence="1 2" key="1">
    <citation type="submission" date="2024-09" db="EMBL/GenBank/DDBJ databases">
        <authorList>
            <person name="Sun Q."/>
            <person name="Mori K."/>
        </authorList>
    </citation>
    <scope>NUCLEOTIDE SEQUENCE [LARGE SCALE GENOMIC DNA]</scope>
    <source>
        <strain evidence="1 2">JCM 13852</strain>
    </source>
</reference>
<dbReference type="Gene3D" id="1.10.287.850">
    <property type="entry name" value="HP0062-like domain"/>
    <property type="match status" value="1"/>
</dbReference>
<sequence length="198" mass="20799">MFIAGDIGKVQHLADTFASQSALSDAVDQLNTAQLTLSTAWHGDAADQFATYAGMAKPILTQNQASLATLTKTMSSIAETIIDTYKNLLVVLGKCAININQLGGKIGIAIATSAVLPPLAPISFKDIADALNTAFATFWQDRLNLLSGMITDIGKLIGSRIELTTIENTFTALPEVGGSTGVISDPARWHVKPGASQP</sequence>
<evidence type="ECO:0000313" key="1">
    <source>
        <dbReference type="EMBL" id="MFB9686014.1"/>
    </source>
</evidence>
<gene>
    <name evidence="1" type="ORF">ACFFTO_17600</name>
</gene>
<dbReference type="RefSeq" id="WP_378194498.1">
    <property type="nucleotide sequence ID" value="NZ_JBHMBK010000012.1"/>
</dbReference>
<proteinExistence type="predicted"/>
<accession>A0ABV5U3R2</accession>
<organism evidence="1 2">
    <name type="scientific">Amycolatopsis plumensis</name>
    <dbReference type="NCBI Taxonomy" id="236508"/>
    <lineage>
        <taxon>Bacteria</taxon>
        <taxon>Bacillati</taxon>
        <taxon>Actinomycetota</taxon>
        <taxon>Actinomycetes</taxon>
        <taxon>Pseudonocardiales</taxon>
        <taxon>Pseudonocardiaceae</taxon>
        <taxon>Amycolatopsis</taxon>
    </lineage>
</organism>
<dbReference type="EMBL" id="JBHMBK010000012">
    <property type="protein sequence ID" value="MFB9686014.1"/>
    <property type="molecule type" value="Genomic_DNA"/>
</dbReference>
<evidence type="ECO:0000313" key="2">
    <source>
        <dbReference type="Proteomes" id="UP001589535"/>
    </source>
</evidence>
<comment type="caution">
    <text evidence="1">The sequence shown here is derived from an EMBL/GenBank/DDBJ whole genome shotgun (WGS) entry which is preliminary data.</text>
</comment>
<name>A0ABV5U3R2_9PSEU</name>
<keyword evidence="2" id="KW-1185">Reference proteome</keyword>
<dbReference type="InterPro" id="IPR036689">
    <property type="entry name" value="ESAT-6-like_sf"/>
</dbReference>
<dbReference type="SUPFAM" id="SSF140453">
    <property type="entry name" value="EsxAB dimer-like"/>
    <property type="match status" value="1"/>
</dbReference>
<dbReference type="Proteomes" id="UP001589535">
    <property type="component" value="Unassembled WGS sequence"/>
</dbReference>
<protein>
    <submittedName>
        <fullName evidence="1">WXG100 family type VII secretion target</fullName>
    </submittedName>
</protein>